<dbReference type="Proteomes" id="UP000638043">
    <property type="component" value="Unassembled WGS sequence"/>
</dbReference>
<evidence type="ECO:0000313" key="1">
    <source>
        <dbReference type="EMBL" id="GGO65816.1"/>
    </source>
</evidence>
<proteinExistence type="predicted"/>
<name>A0ABQ2N276_9MICO</name>
<organism evidence="1 2">
    <name type="scientific">Microbacterium nanhaiense</name>
    <dbReference type="NCBI Taxonomy" id="1301026"/>
    <lineage>
        <taxon>Bacteria</taxon>
        <taxon>Bacillati</taxon>
        <taxon>Actinomycetota</taxon>
        <taxon>Actinomycetes</taxon>
        <taxon>Micrococcales</taxon>
        <taxon>Microbacteriaceae</taxon>
        <taxon>Microbacterium</taxon>
    </lineage>
</organism>
<gene>
    <name evidence="1" type="ORF">GCM10010910_23810</name>
</gene>
<protein>
    <submittedName>
        <fullName evidence="1">Uncharacterized protein</fullName>
    </submittedName>
</protein>
<evidence type="ECO:0000313" key="2">
    <source>
        <dbReference type="Proteomes" id="UP000638043"/>
    </source>
</evidence>
<dbReference type="EMBL" id="BMMQ01000008">
    <property type="protein sequence ID" value="GGO65816.1"/>
    <property type="molecule type" value="Genomic_DNA"/>
</dbReference>
<accession>A0ABQ2N276</accession>
<keyword evidence="2" id="KW-1185">Reference proteome</keyword>
<sequence>MVQTQLAVNTGTFVLAQNQDLDDLKRRIEAAVDAGGRFVEFTVVGNRAVSVLITPSTQIALTVETVQLDPRDTGDVDFPYRGHFDY</sequence>
<reference evidence="2" key="1">
    <citation type="journal article" date="2019" name="Int. J. Syst. Evol. Microbiol.">
        <title>The Global Catalogue of Microorganisms (GCM) 10K type strain sequencing project: providing services to taxonomists for standard genome sequencing and annotation.</title>
        <authorList>
            <consortium name="The Broad Institute Genomics Platform"/>
            <consortium name="The Broad Institute Genome Sequencing Center for Infectious Disease"/>
            <person name="Wu L."/>
            <person name="Ma J."/>
        </authorList>
    </citation>
    <scope>NUCLEOTIDE SEQUENCE [LARGE SCALE GENOMIC DNA]</scope>
    <source>
        <strain evidence="2">CGMCC 4.7181</strain>
    </source>
</reference>
<comment type="caution">
    <text evidence="1">The sequence shown here is derived from an EMBL/GenBank/DDBJ whole genome shotgun (WGS) entry which is preliminary data.</text>
</comment>